<dbReference type="InterPro" id="IPR027596">
    <property type="entry name" value="AmmeMemoSam_rS"/>
</dbReference>
<dbReference type="InterPro" id="IPR013785">
    <property type="entry name" value="Aldolase_TIM"/>
</dbReference>
<sequence>FYNKVTGGHLAPVLDLLRYIHHETSVWLEITTLLIPGLNDSGTEIAQLSQWISTHLGTDVPLHFSAFHPDFKMLDLPPTPKETLSMARRIAMDEGLRFVYTGNVHDPDGGTTFCPECHSPLIIRDWFSILSWNIDANGRCAVCHQKIP</sequence>
<comment type="caution">
    <text evidence="7">The sequence shown here is derived from an EMBL/GenBank/DDBJ whole genome shotgun (WGS) entry which is preliminary data.</text>
</comment>
<evidence type="ECO:0000256" key="3">
    <source>
        <dbReference type="ARBA" id="ARBA00022691"/>
    </source>
</evidence>
<dbReference type="Gene3D" id="3.20.20.70">
    <property type="entry name" value="Aldolase class I"/>
    <property type="match status" value="1"/>
</dbReference>
<evidence type="ECO:0000256" key="5">
    <source>
        <dbReference type="ARBA" id="ARBA00023004"/>
    </source>
</evidence>
<keyword evidence="5" id="KW-0408">Iron</keyword>
<gene>
    <name evidence="7" type="ORF">B1B_17201</name>
</gene>
<proteinExistence type="predicted"/>
<evidence type="ECO:0000313" key="7">
    <source>
        <dbReference type="EMBL" id="EQD34447.1"/>
    </source>
</evidence>
<dbReference type="EMBL" id="AUZY01011487">
    <property type="protein sequence ID" value="EQD34447.1"/>
    <property type="molecule type" value="Genomic_DNA"/>
</dbReference>
<evidence type="ECO:0000256" key="6">
    <source>
        <dbReference type="ARBA" id="ARBA00023014"/>
    </source>
</evidence>
<name>T0YRH5_9ZZZZ</name>
<keyword evidence="6" id="KW-0411">Iron-sulfur</keyword>
<reference evidence="7" key="1">
    <citation type="submission" date="2013-08" db="EMBL/GenBank/DDBJ databases">
        <authorList>
            <person name="Mendez C."/>
            <person name="Richter M."/>
            <person name="Ferrer M."/>
            <person name="Sanchez J."/>
        </authorList>
    </citation>
    <scope>NUCLEOTIDE SEQUENCE</scope>
</reference>
<dbReference type="AlphaFoldDB" id="T0YRH5"/>
<protein>
    <submittedName>
        <fullName evidence="7">Radical SAM domain-containing protein</fullName>
    </submittedName>
</protein>
<dbReference type="NCBIfam" id="TIGR04337">
    <property type="entry name" value="AmmeMemoSam_rS"/>
    <property type="match status" value="1"/>
</dbReference>
<dbReference type="GO" id="GO:0046872">
    <property type="term" value="F:metal ion binding"/>
    <property type="evidence" value="ECO:0007669"/>
    <property type="project" value="UniProtKB-KW"/>
</dbReference>
<reference evidence="7" key="2">
    <citation type="journal article" date="2014" name="ISME J.">
        <title>Microbial stratification in low pH oxic and suboxic macroscopic growths along an acid mine drainage.</title>
        <authorList>
            <person name="Mendez-Garcia C."/>
            <person name="Mesa V."/>
            <person name="Sprenger R.R."/>
            <person name="Richter M."/>
            <person name="Diez M.S."/>
            <person name="Solano J."/>
            <person name="Bargiela R."/>
            <person name="Golyshina O.V."/>
            <person name="Manteca A."/>
            <person name="Ramos J.L."/>
            <person name="Gallego J.R."/>
            <person name="Llorente I."/>
            <person name="Martins Dos Santos V.A."/>
            <person name="Jensen O.N."/>
            <person name="Pelaez A.I."/>
            <person name="Sanchez J."/>
            <person name="Ferrer M."/>
        </authorList>
    </citation>
    <scope>NUCLEOTIDE SEQUENCE</scope>
</reference>
<feature type="non-terminal residue" evidence="7">
    <location>
        <position position="1"/>
    </location>
</feature>
<dbReference type="SUPFAM" id="SSF102114">
    <property type="entry name" value="Radical SAM enzymes"/>
    <property type="match status" value="1"/>
</dbReference>
<comment type="cofactor">
    <cofactor evidence="1">
        <name>[4Fe-4S] cluster</name>
        <dbReference type="ChEBI" id="CHEBI:49883"/>
    </cofactor>
</comment>
<dbReference type="GO" id="GO:0051539">
    <property type="term" value="F:4 iron, 4 sulfur cluster binding"/>
    <property type="evidence" value="ECO:0007669"/>
    <property type="project" value="UniProtKB-KW"/>
</dbReference>
<keyword evidence="2" id="KW-0004">4Fe-4S</keyword>
<feature type="non-terminal residue" evidence="7">
    <location>
        <position position="148"/>
    </location>
</feature>
<dbReference type="InterPro" id="IPR058240">
    <property type="entry name" value="rSAM_sf"/>
</dbReference>
<evidence type="ECO:0000256" key="4">
    <source>
        <dbReference type="ARBA" id="ARBA00022723"/>
    </source>
</evidence>
<dbReference type="PANTHER" id="PTHR30352">
    <property type="entry name" value="PYRUVATE FORMATE-LYASE-ACTIVATING ENZYME"/>
    <property type="match status" value="1"/>
</dbReference>
<accession>T0YRH5</accession>
<dbReference type="PANTHER" id="PTHR30352:SF5">
    <property type="entry name" value="PYRUVATE FORMATE-LYASE 1-ACTIVATING ENZYME"/>
    <property type="match status" value="1"/>
</dbReference>
<evidence type="ECO:0000256" key="1">
    <source>
        <dbReference type="ARBA" id="ARBA00001966"/>
    </source>
</evidence>
<dbReference type="InterPro" id="IPR034457">
    <property type="entry name" value="Organic_radical-activating"/>
</dbReference>
<keyword evidence="4" id="KW-0479">Metal-binding</keyword>
<evidence type="ECO:0000256" key="2">
    <source>
        <dbReference type="ARBA" id="ARBA00022485"/>
    </source>
</evidence>
<keyword evidence="3" id="KW-0949">S-adenosyl-L-methionine</keyword>
<organism evidence="7">
    <name type="scientific">mine drainage metagenome</name>
    <dbReference type="NCBI Taxonomy" id="410659"/>
    <lineage>
        <taxon>unclassified sequences</taxon>
        <taxon>metagenomes</taxon>
        <taxon>ecological metagenomes</taxon>
    </lineage>
</organism>